<dbReference type="SUPFAM" id="SSF53067">
    <property type="entry name" value="Actin-like ATPase domain"/>
    <property type="match status" value="2"/>
</dbReference>
<evidence type="ECO:0000256" key="3">
    <source>
        <dbReference type="ARBA" id="ARBA00022729"/>
    </source>
</evidence>
<evidence type="ECO:0000313" key="10">
    <source>
        <dbReference type="EMBL" id="KAK7904312.1"/>
    </source>
</evidence>
<evidence type="ECO:0000256" key="2">
    <source>
        <dbReference type="ARBA" id="ARBA00007381"/>
    </source>
</evidence>
<dbReference type="AlphaFoldDB" id="A0AAW0NRN0"/>
<dbReference type="Pfam" id="PF00012">
    <property type="entry name" value="HSP70"/>
    <property type="match status" value="1"/>
</dbReference>
<proteinExistence type="inferred from homology"/>
<sequence>MGCITLTWNCRRLFNAHFWTWTNDVQPEYTCRFLGTSRGPIRAQCVERKLMMGGRTLPVITLFCLVLVLLPHDAASVAVMSVDLGSEWMKMAIVKPGVPMEIVLNKESRRKTPAVVCLKESERLFGDGALGVSVKNPKTVYRYLQFLLGKKLSNPQVALYQKHFPEHQLQEDPQRGTVYFKYAEEMQYSPEELLGMMLNYSRVLAQDFAEQPIKDVVITVPAFFNQAERRAVLQAAQMAGLKVLQLINDNTAVALNYGVFRRKDIDSTAKSVMFYDMGSGSTTATIVTYQTVKTKDLGTQPQLQIRGVGFDRGLGGFEMDLRLRDHLAKLFNEQKKSKKDVRENHRAMAKLLKEAQRLKTVLSANVDFMAQVEGLMDDIDFKAKVSRSDFEQLCADLFERVPKPVQDALTSAEMTMDEIEQVILVGGSTRVPKVQEVLLKAVGKEELGKNINADEAAAMGAVYQAAALSKAFKVKPFLVRDAAVFPIQVEFSRDTDEEGVKSVKHNKRILFQRMAPYPQRKVITFNRYTDDFTFEVNYGDLSFLTQDDLNMFGSRNLTTVKLSGVGSSFQKHSDAESKGIKAHFNMDESGLLVLDRVESVFETIVEEKEEESTLTKLGNTISTLFGGGSSEPAPNITEPVQDEEEVPPESGKDDKDQESNDGQKDEVDKDKQDQSEKSDSEKGTTEEEGSKTEAKDETDAAKSESADKEADKKAKPQKKSKISDEIAVELVIHDIVDPTSDEVVASKKKLQDLTDRDLAKQEREKTLNNLEAFIFETQDKMYQDDYQLVVSEEEQEQILAKLKEASEWMDEDGYSATTKELRGKLSGLKSLCKDMFFRVEERRKWPERLASLESMLNTSSFFLKSARLIPEDDQIFTEVELNVLEKVINETTTWKNETVAEQEKRSPKERPVLLSKDIENKLGLLDREVNYLLNKAKFAKPKTKPKVKNGTSSEKSSKANSTAEETVIPPSEENSDKTTESPEEVQPGEAPPTEDNASQTESDDQPEPAEETETSETSEAKTNHVDDEL</sequence>
<evidence type="ECO:0000313" key="11">
    <source>
        <dbReference type="Proteomes" id="UP001460270"/>
    </source>
</evidence>
<dbReference type="GO" id="GO:0005788">
    <property type="term" value="C:endoplasmic reticulum lumen"/>
    <property type="evidence" value="ECO:0007669"/>
    <property type="project" value="UniProtKB-SubCell"/>
</dbReference>
<dbReference type="Gene3D" id="1.20.1270.10">
    <property type="match status" value="1"/>
</dbReference>
<dbReference type="GO" id="GO:0030968">
    <property type="term" value="P:endoplasmic reticulum unfolded protein response"/>
    <property type="evidence" value="ECO:0007669"/>
    <property type="project" value="TreeGrafter"/>
</dbReference>
<dbReference type="PRINTS" id="PR00301">
    <property type="entry name" value="HEATSHOCK70"/>
</dbReference>
<feature type="compositionally biased region" description="Acidic residues" evidence="9">
    <location>
        <begin position="1001"/>
        <end position="1016"/>
    </location>
</feature>
<dbReference type="CDD" id="cd10230">
    <property type="entry name" value="ASKHA_NBD_HSP70_HYOU1"/>
    <property type="match status" value="1"/>
</dbReference>
<dbReference type="GO" id="GO:1903298">
    <property type="term" value="P:negative regulation of hypoxia-induced intrinsic apoptotic signaling pathway"/>
    <property type="evidence" value="ECO:0007669"/>
    <property type="project" value="TreeGrafter"/>
</dbReference>
<dbReference type="Proteomes" id="UP001460270">
    <property type="component" value="Unassembled WGS sequence"/>
</dbReference>
<dbReference type="EMBL" id="JBBPFD010000012">
    <property type="protein sequence ID" value="KAK7904312.1"/>
    <property type="molecule type" value="Genomic_DNA"/>
</dbReference>
<evidence type="ECO:0000256" key="1">
    <source>
        <dbReference type="ARBA" id="ARBA00004319"/>
    </source>
</evidence>
<keyword evidence="3" id="KW-0732">Signal</keyword>
<accession>A0AAW0NRN0</accession>
<comment type="caution">
    <text evidence="10">The sequence shown here is derived from an EMBL/GenBank/DDBJ whole genome shotgun (WGS) entry which is preliminary data.</text>
</comment>
<dbReference type="InterPro" id="IPR043129">
    <property type="entry name" value="ATPase_NBD"/>
</dbReference>
<feature type="region of interest" description="Disordered" evidence="9">
    <location>
        <begin position="609"/>
        <end position="722"/>
    </location>
</feature>
<comment type="subcellular location">
    <subcellularLocation>
        <location evidence="1">Endoplasmic reticulum lumen</location>
    </subcellularLocation>
</comment>
<comment type="similarity">
    <text evidence="2">Belongs to the heat shock protein 70 family.</text>
</comment>
<dbReference type="GO" id="GO:0005524">
    <property type="term" value="F:ATP binding"/>
    <property type="evidence" value="ECO:0007669"/>
    <property type="project" value="UniProtKB-KW"/>
</dbReference>
<keyword evidence="7" id="KW-0143">Chaperone</keyword>
<dbReference type="InterPro" id="IPR013126">
    <property type="entry name" value="Hsp_70_fam"/>
</dbReference>
<feature type="compositionally biased region" description="Basic and acidic residues" evidence="9">
    <location>
        <begin position="650"/>
        <end position="714"/>
    </location>
</feature>
<evidence type="ECO:0000256" key="6">
    <source>
        <dbReference type="ARBA" id="ARBA00022840"/>
    </source>
</evidence>
<keyword evidence="11" id="KW-1185">Reference proteome</keyword>
<feature type="region of interest" description="Disordered" evidence="9">
    <location>
        <begin position="940"/>
        <end position="1029"/>
    </location>
</feature>
<keyword evidence="6" id="KW-0067">ATP-binding</keyword>
<dbReference type="Gene3D" id="2.60.34.10">
    <property type="entry name" value="Substrate Binding Domain Of DNAk, Chain A, domain 1"/>
    <property type="match status" value="1"/>
</dbReference>
<reference evidence="11" key="1">
    <citation type="submission" date="2024-04" db="EMBL/GenBank/DDBJ databases">
        <title>Salinicola lusitanus LLJ914,a marine bacterium isolated from the Okinawa Trough.</title>
        <authorList>
            <person name="Li J."/>
        </authorList>
    </citation>
    <scope>NUCLEOTIDE SEQUENCE [LARGE SCALE GENOMIC DNA]</scope>
</reference>
<evidence type="ECO:0000256" key="5">
    <source>
        <dbReference type="ARBA" id="ARBA00022824"/>
    </source>
</evidence>
<dbReference type="InterPro" id="IPR029047">
    <property type="entry name" value="HSP70_peptide-bd_sf"/>
</dbReference>
<dbReference type="FunFam" id="3.30.30.30:FF:000004">
    <property type="entry name" value="hypoxia up-regulated protein 1"/>
    <property type="match status" value="1"/>
</dbReference>
<dbReference type="Gene3D" id="3.30.420.40">
    <property type="match status" value="2"/>
</dbReference>
<dbReference type="Gene3D" id="3.30.30.30">
    <property type="match status" value="1"/>
</dbReference>
<dbReference type="InterPro" id="IPR018181">
    <property type="entry name" value="Heat_shock_70_CS"/>
</dbReference>
<dbReference type="PANTHER" id="PTHR45639">
    <property type="entry name" value="HSC70CB, ISOFORM G-RELATED"/>
    <property type="match status" value="1"/>
</dbReference>
<dbReference type="FunFam" id="2.60.34.10:FF:000009">
    <property type="entry name" value="Hypoxia up-regulated protein 1"/>
    <property type="match status" value="1"/>
</dbReference>
<dbReference type="FunFam" id="3.90.640.10:FF:000012">
    <property type="entry name" value="Hypoxia up-regulated protein 1"/>
    <property type="match status" value="1"/>
</dbReference>
<dbReference type="PROSITE" id="PS00329">
    <property type="entry name" value="HSP70_2"/>
    <property type="match status" value="1"/>
</dbReference>
<feature type="compositionally biased region" description="Polar residues" evidence="9">
    <location>
        <begin position="949"/>
        <end position="964"/>
    </location>
</feature>
<evidence type="ECO:0000256" key="4">
    <source>
        <dbReference type="ARBA" id="ARBA00022741"/>
    </source>
</evidence>
<dbReference type="GO" id="GO:0034663">
    <property type="term" value="C:endoplasmic reticulum chaperone complex"/>
    <property type="evidence" value="ECO:0007669"/>
    <property type="project" value="TreeGrafter"/>
</dbReference>
<evidence type="ECO:0000256" key="9">
    <source>
        <dbReference type="SAM" id="MobiDB-lite"/>
    </source>
</evidence>
<evidence type="ECO:0000256" key="8">
    <source>
        <dbReference type="ARBA" id="ARBA00040503"/>
    </source>
</evidence>
<keyword evidence="5" id="KW-0256">Endoplasmic reticulum</keyword>
<dbReference type="FunFam" id="1.20.1270.10:FF:000013">
    <property type="entry name" value="Hypoxia up-regulated protein 1"/>
    <property type="match status" value="1"/>
</dbReference>
<dbReference type="PANTHER" id="PTHR45639:SF3">
    <property type="entry name" value="HYPOXIA UP-REGULATED PROTEIN 1"/>
    <property type="match status" value="1"/>
</dbReference>
<protein>
    <recommendedName>
        <fullName evidence="8">Hypoxia up-regulated protein 1</fullName>
    </recommendedName>
</protein>
<dbReference type="GO" id="GO:0140662">
    <property type="term" value="F:ATP-dependent protein folding chaperone"/>
    <property type="evidence" value="ECO:0007669"/>
    <property type="project" value="InterPro"/>
</dbReference>
<dbReference type="SUPFAM" id="SSF100934">
    <property type="entry name" value="Heat shock protein 70kD (HSP70), C-terminal subdomain"/>
    <property type="match status" value="1"/>
</dbReference>
<keyword evidence="4" id="KW-0547">Nucleotide-binding</keyword>
<gene>
    <name evidence="10" type="ORF">WMY93_016919</name>
</gene>
<dbReference type="PROSITE" id="PS01036">
    <property type="entry name" value="HSP70_3"/>
    <property type="match status" value="1"/>
</dbReference>
<organism evidence="10 11">
    <name type="scientific">Mugilogobius chulae</name>
    <name type="common">yellowstripe goby</name>
    <dbReference type="NCBI Taxonomy" id="88201"/>
    <lineage>
        <taxon>Eukaryota</taxon>
        <taxon>Metazoa</taxon>
        <taxon>Chordata</taxon>
        <taxon>Craniata</taxon>
        <taxon>Vertebrata</taxon>
        <taxon>Euteleostomi</taxon>
        <taxon>Actinopterygii</taxon>
        <taxon>Neopterygii</taxon>
        <taxon>Teleostei</taxon>
        <taxon>Neoteleostei</taxon>
        <taxon>Acanthomorphata</taxon>
        <taxon>Gobiaria</taxon>
        <taxon>Gobiiformes</taxon>
        <taxon>Gobioidei</taxon>
        <taxon>Gobiidae</taxon>
        <taxon>Gobionellinae</taxon>
        <taxon>Mugilogobius</taxon>
    </lineage>
</organism>
<name>A0AAW0NRN0_9GOBI</name>
<dbReference type="Gene3D" id="3.90.640.10">
    <property type="entry name" value="Actin, Chain A, domain 4"/>
    <property type="match status" value="1"/>
</dbReference>
<feature type="compositionally biased region" description="Basic and acidic residues" evidence="9">
    <location>
        <begin position="1018"/>
        <end position="1029"/>
    </location>
</feature>
<evidence type="ECO:0000256" key="7">
    <source>
        <dbReference type="ARBA" id="ARBA00023186"/>
    </source>
</evidence>
<dbReference type="InterPro" id="IPR029048">
    <property type="entry name" value="HSP70_C_sf"/>
</dbReference>